<dbReference type="CDD" id="cd01900">
    <property type="entry name" value="YchF"/>
    <property type="match status" value="1"/>
</dbReference>
<dbReference type="PANTHER" id="PTHR23305:SF18">
    <property type="entry name" value="OBG-TYPE G DOMAIN-CONTAINING PROTEIN"/>
    <property type="match status" value="1"/>
</dbReference>
<feature type="domain" description="OBG-type G" evidence="8">
    <location>
        <begin position="2"/>
        <end position="251"/>
    </location>
</feature>
<keyword evidence="4 6" id="KW-0067">ATP-binding</keyword>
<dbReference type="InterPro" id="IPR004095">
    <property type="entry name" value="TGS"/>
</dbReference>
<dbReference type="NCBIfam" id="TIGR00092">
    <property type="entry name" value="redox-regulated ATPase YchF"/>
    <property type="match status" value="1"/>
</dbReference>
<dbReference type="AlphaFoldDB" id="A0A7C4R4T0"/>
<dbReference type="PANTHER" id="PTHR23305">
    <property type="entry name" value="OBG GTPASE FAMILY"/>
    <property type="match status" value="1"/>
</dbReference>
<dbReference type="SUPFAM" id="SSF81271">
    <property type="entry name" value="TGS-like"/>
    <property type="match status" value="1"/>
</dbReference>
<dbReference type="InterPro" id="IPR012675">
    <property type="entry name" value="Beta-grasp_dom_sf"/>
</dbReference>
<dbReference type="Pfam" id="PF01926">
    <property type="entry name" value="MMR_HSR1"/>
    <property type="match status" value="1"/>
</dbReference>
<dbReference type="Gene3D" id="3.10.20.30">
    <property type="match status" value="1"/>
</dbReference>
<dbReference type="GO" id="GO:0016887">
    <property type="term" value="F:ATP hydrolysis activity"/>
    <property type="evidence" value="ECO:0007669"/>
    <property type="project" value="UniProtKB-UniRule"/>
</dbReference>
<gene>
    <name evidence="6 10" type="primary">ychF</name>
    <name evidence="10" type="ORF">ENT43_03410</name>
</gene>
<evidence type="ECO:0000256" key="5">
    <source>
        <dbReference type="ARBA" id="ARBA00022842"/>
    </source>
</evidence>
<name>A0A7C4R4T0_UNCC3</name>
<dbReference type="EMBL" id="DSYQ01000016">
    <property type="protein sequence ID" value="HGT71280.1"/>
    <property type="molecule type" value="Genomic_DNA"/>
</dbReference>
<dbReference type="InterPro" id="IPR004396">
    <property type="entry name" value="ATPase_YchF/OLA1"/>
</dbReference>
<comment type="similarity">
    <text evidence="6">Belongs to the TRAFAC class OBG-HflX-like GTPase superfamily. OBG GTPase family. YchF/OLA1 subfamily.</text>
</comment>
<dbReference type="HAMAP" id="MF_00944">
    <property type="entry name" value="YchF_OLA1_ATPase"/>
    <property type="match status" value="1"/>
</dbReference>
<organism evidence="10">
    <name type="scientific">candidate division CPR3 bacterium</name>
    <dbReference type="NCBI Taxonomy" id="2268181"/>
    <lineage>
        <taxon>Bacteria</taxon>
        <taxon>Bacteria division CPR3</taxon>
    </lineage>
</organism>
<dbReference type="Gene3D" id="1.10.150.300">
    <property type="entry name" value="TGS-like domain"/>
    <property type="match status" value="1"/>
</dbReference>
<dbReference type="GO" id="GO:0005524">
    <property type="term" value="F:ATP binding"/>
    <property type="evidence" value="ECO:0007669"/>
    <property type="project" value="UniProtKB-UniRule"/>
</dbReference>
<evidence type="ECO:0000256" key="1">
    <source>
        <dbReference type="ARBA" id="ARBA00001946"/>
    </source>
</evidence>
<evidence type="ECO:0000313" key="10">
    <source>
        <dbReference type="EMBL" id="HGT71280.1"/>
    </source>
</evidence>
<protein>
    <recommendedName>
        <fullName evidence="6">Ribosome-binding ATPase YchF</fullName>
    </recommendedName>
</protein>
<dbReference type="InterPro" id="IPR013029">
    <property type="entry name" value="YchF_C"/>
</dbReference>
<keyword evidence="2" id="KW-0479">Metal-binding</keyword>
<dbReference type="InterPro" id="IPR027417">
    <property type="entry name" value="P-loop_NTPase"/>
</dbReference>
<proteinExistence type="inferred from homology"/>
<dbReference type="InterPro" id="IPR006073">
    <property type="entry name" value="GTP-bd"/>
</dbReference>
<sequence>MLQIGIIGLPNVGKSTIFNALNESASAESSNYPFCTIEPNVGIVEVPDDRLAKLAEIEKSRKIVPAAIKFVDIAGLVKGASKGEGLGNKFLSHIKEVDAVVMVVRCFADSNVIHVAGKVDPADDIAVINLELILADLEQVERAIERTSKNSKSGSKEEIKKLEILIKIKEKLEQEIPIRDLDVETQSLVFEILKDIQLITDKPIFYIGNISEDQIGKSPEELGLPSGSVLICAKTEAELKQLPEEERKEYLESIGIDTKKEFGALGQVITRGYDILGLISFLTAGEIESRAWTIRRGTKAPQAAGVIHGDFEKKFIAMDVVPYEKFVESNGWVVAREKGFVRTEGKTYEVRDGDVVIFKHG</sequence>
<feature type="domain" description="TGS" evidence="9">
    <location>
        <begin position="277"/>
        <end position="360"/>
    </location>
</feature>
<dbReference type="Pfam" id="PF06071">
    <property type="entry name" value="YchF-GTPase_C"/>
    <property type="match status" value="1"/>
</dbReference>
<evidence type="ECO:0000256" key="4">
    <source>
        <dbReference type="ARBA" id="ARBA00022840"/>
    </source>
</evidence>
<dbReference type="GO" id="GO:0043023">
    <property type="term" value="F:ribosomal large subunit binding"/>
    <property type="evidence" value="ECO:0007669"/>
    <property type="project" value="UniProtKB-UniRule"/>
</dbReference>
<dbReference type="PROSITE" id="PS51880">
    <property type="entry name" value="TGS"/>
    <property type="match status" value="1"/>
</dbReference>
<dbReference type="Gene3D" id="3.40.50.300">
    <property type="entry name" value="P-loop containing nucleotide triphosphate hydrolases"/>
    <property type="match status" value="1"/>
</dbReference>
<comment type="function">
    <text evidence="6">ATPase that binds to both the 70S ribosome and the 50S ribosomal subunit in a nucleotide-independent manner.</text>
</comment>
<dbReference type="InterPro" id="IPR041706">
    <property type="entry name" value="YchF_N"/>
</dbReference>
<evidence type="ECO:0000256" key="6">
    <source>
        <dbReference type="HAMAP-Rule" id="MF_00944"/>
    </source>
</evidence>
<feature type="binding site" evidence="6">
    <location>
        <begin position="11"/>
        <end position="16"/>
    </location>
    <ligand>
        <name>ATP</name>
        <dbReference type="ChEBI" id="CHEBI:30616"/>
    </ligand>
</feature>
<reference evidence="10" key="1">
    <citation type="journal article" date="2020" name="mSystems">
        <title>Genome- and Community-Level Interaction Insights into Carbon Utilization and Element Cycling Functions of Hydrothermarchaeota in Hydrothermal Sediment.</title>
        <authorList>
            <person name="Zhou Z."/>
            <person name="Liu Y."/>
            <person name="Xu W."/>
            <person name="Pan J."/>
            <person name="Luo Z.H."/>
            <person name="Li M."/>
        </authorList>
    </citation>
    <scope>NUCLEOTIDE SEQUENCE [LARGE SCALE GENOMIC DNA]</scope>
    <source>
        <strain evidence="10">SpSt-579</strain>
    </source>
</reference>
<dbReference type="InterPro" id="IPR031167">
    <property type="entry name" value="G_OBG"/>
</dbReference>
<dbReference type="InterPro" id="IPR023192">
    <property type="entry name" value="TGS-like_dom_sf"/>
</dbReference>
<dbReference type="InterPro" id="IPR012676">
    <property type="entry name" value="TGS-like"/>
</dbReference>
<evidence type="ECO:0000256" key="2">
    <source>
        <dbReference type="ARBA" id="ARBA00022723"/>
    </source>
</evidence>
<dbReference type="FunFam" id="3.10.20.30:FF:000001">
    <property type="entry name" value="Ribosome-binding ATPase YchF"/>
    <property type="match status" value="1"/>
</dbReference>
<evidence type="ECO:0000259" key="9">
    <source>
        <dbReference type="PROSITE" id="PS51880"/>
    </source>
</evidence>
<keyword evidence="7" id="KW-0175">Coiled coil</keyword>
<dbReference type="PRINTS" id="PR00326">
    <property type="entry name" value="GTP1OBG"/>
</dbReference>
<dbReference type="FunFam" id="1.10.150.300:FF:000001">
    <property type="entry name" value="Ribosome-binding ATPase YchF"/>
    <property type="match status" value="1"/>
</dbReference>
<evidence type="ECO:0000256" key="7">
    <source>
        <dbReference type="SAM" id="Coils"/>
    </source>
</evidence>
<dbReference type="PIRSF" id="PIRSF006641">
    <property type="entry name" value="CHP00092"/>
    <property type="match status" value="1"/>
</dbReference>
<evidence type="ECO:0000256" key="3">
    <source>
        <dbReference type="ARBA" id="ARBA00022741"/>
    </source>
</evidence>
<keyword evidence="3 6" id="KW-0547">Nucleotide-binding</keyword>
<dbReference type="PROSITE" id="PS51710">
    <property type="entry name" value="G_OBG"/>
    <property type="match status" value="1"/>
</dbReference>
<evidence type="ECO:0000259" key="8">
    <source>
        <dbReference type="PROSITE" id="PS51710"/>
    </source>
</evidence>
<comment type="caution">
    <text evidence="10">The sequence shown here is derived from an EMBL/GenBank/DDBJ whole genome shotgun (WGS) entry which is preliminary data.</text>
</comment>
<dbReference type="SUPFAM" id="SSF52540">
    <property type="entry name" value="P-loop containing nucleoside triphosphate hydrolases"/>
    <property type="match status" value="1"/>
</dbReference>
<feature type="coiled-coil region" evidence="7">
    <location>
        <begin position="130"/>
        <end position="175"/>
    </location>
</feature>
<keyword evidence="5" id="KW-0460">Magnesium</keyword>
<dbReference type="GO" id="GO:0046872">
    <property type="term" value="F:metal ion binding"/>
    <property type="evidence" value="ECO:0007669"/>
    <property type="project" value="UniProtKB-KW"/>
</dbReference>
<dbReference type="GO" id="GO:0005737">
    <property type="term" value="C:cytoplasm"/>
    <property type="evidence" value="ECO:0007669"/>
    <property type="project" value="TreeGrafter"/>
</dbReference>
<dbReference type="GO" id="GO:0005525">
    <property type="term" value="F:GTP binding"/>
    <property type="evidence" value="ECO:0007669"/>
    <property type="project" value="InterPro"/>
</dbReference>
<comment type="cofactor">
    <cofactor evidence="1">
        <name>Mg(2+)</name>
        <dbReference type="ChEBI" id="CHEBI:18420"/>
    </cofactor>
</comment>
<accession>A0A7C4R4T0</accession>